<evidence type="ECO:0000256" key="6">
    <source>
        <dbReference type="RuleBase" id="RU361239"/>
    </source>
</evidence>
<comment type="similarity">
    <text evidence="1 6">Belongs to the RBM8A family.</text>
</comment>
<reference evidence="8 9" key="1">
    <citation type="journal article" date="2016" name="Genome Biol. Evol.">
        <title>Gene Family Evolution Reflects Adaptation to Soil Environmental Stressors in the Genome of the Collembolan Orchesella cincta.</title>
        <authorList>
            <person name="Faddeeva-Vakhrusheva A."/>
            <person name="Derks M.F."/>
            <person name="Anvar S.Y."/>
            <person name="Agamennone V."/>
            <person name="Suring W."/>
            <person name="Smit S."/>
            <person name="van Straalen N.M."/>
            <person name="Roelofs D."/>
        </authorList>
    </citation>
    <scope>NUCLEOTIDE SEQUENCE [LARGE SCALE GENOMIC DNA]</scope>
    <source>
        <tissue evidence="8">Mixed pool</tissue>
    </source>
</reference>
<organism evidence="8 9">
    <name type="scientific">Orchesella cincta</name>
    <name type="common">Springtail</name>
    <name type="synonym">Podura cincta</name>
    <dbReference type="NCBI Taxonomy" id="48709"/>
    <lineage>
        <taxon>Eukaryota</taxon>
        <taxon>Metazoa</taxon>
        <taxon>Ecdysozoa</taxon>
        <taxon>Arthropoda</taxon>
        <taxon>Hexapoda</taxon>
        <taxon>Collembola</taxon>
        <taxon>Entomobryomorpha</taxon>
        <taxon>Entomobryoidea</taxon>
        <taxon>Orchesellidae</taxon>
        <taxon>Orchesellinae</taxon>
        <taxon>Orchesella</taxon>
    </lineage>
</organism>
<dbReference type="PRINTS" id="PR01738">
    <property type="entry name" value="RNABINDINGM8"/>
</dbReference>
<comment type="caution">
    <text evidence="8">The sequence shown here is derived from an EMBL/GenBank/DDBJ whole genome shotgun (WGS) entry which is preliminary data.</text>
</comment>
<evidence type="ECO:0000256" key="1">
    <source>
        <dbReference type="ARBA" id="ARBA00007987"/>
    </source>
</evidence>
<comment type="subcellular location">
    <subcellularLocation>
        <location evidence="6">Nucleus</location>
    </subcellularLocation>
    <subcellularLocation>
        <location evidence="6">Nucleus speckle</location>
    </subcellularLocation>
    <subcellularLocation>
        <location evidence="6">Cytoplasm</location>
    </subcellularLocation>
</comment>
<dbReference type="OrthoDB" id="15688at2759"/>
<dbReference type="Gene3D" id="3.30.70.330">
    <property type="match status" value="1"/>
</dbReference>
<keyword evidence="6" id="KW-0509">mRNA transport</keyword>
<dbReference type="AlphaFoldDB" id="A0A1D2NJ53"/>
<dbReference type="GO" id="GO:0016607">
    <property type="term" value="C:nuclear speck"/>
    <property type="evidence" value="ECO:0007669"/>
    <property type="project" value="UniProtKB-SubCell"/>
</dbReference>
<keyword evidence="4 6" id="KW-0539">Nucleus</keyword>
<dbReference type="SMART" id="SM00360">
    <property type="entry name" value="RRM"/>
    <property type="match status" value="1"/>
</dbReference>
<dbReference type="GO" id="GO:0051028">
    <property type="term" value="P:mRNA transport"/>
    <property type="evidence" value="ECO:0007669"/>
    <property type="project" value="UniProtKB-KW"/>
</dbReference>
<dbReference type="GO" id="GO:0008380">
    <property type="term" value="P:RNA splicing"/>
    <property type="evidence" value="ECO:0007669"/>
    <property type="project" value="UniProtKB-KW"/>
</dbReference>
<keyword evidence="6" id="KW-0507">mRNA processing</keyword>
<dbReference type="GO" id="GO:0005737">
    <property type="term" value="C:cytoplasm"/>
    <property type="evidence" value="ECO:0007669"/>
    <property type="project" value="UniProtKB-SubCell"/>
</dbReference>
<feature type="domain" description="RRM" evidence="7">
    <location>
        <begin position="77"/>
        <end position="155"/>
    </location>
</feature>
<keyword evidence="2 6" id="KW-0963">Cytoplasm</keyword>
<gene>
    <name evidence="8" type="ORF">Ocin01_01410</name>
</gene>
<keyword evidence="6" id="KW-0508">mRNA splicing</keyword>
<proteinExistence type="inferred from homology"/>
<protein>
    <recommendedName>
        <fullName evidence="6">RNA-binding protein 8A</fullName>
    </recommendedName>
</protein>
<keyword evidence="3 5" id="KW-0694">RNA-binding</keyword>
<sequence>MADILELGIHQGDEMTIDDDGEEVGIEKLKERVRKRKGRGFTASDNSTREVLDNFESISATDNEPSDVQAQRSVEGWILMVTGIHEEAHEEDVQARFSEYGEIKNMHLNLDRRTGFLKGYALIQFEHFKDAVSAKNSLDGSELLGNVINVEWAFMKKSIPTKGRSRRH</sequence>
<comment type="function">
    <text evidence="6">Core component of the splicing-dependent multiprotein exon junction complex (EJC) deposited at splice junctions on mRNAs.</text>
</comment>
<dbReference type="InterPro" id="IPR012677">
    <property type="entry name" value="Nucleotide-bd_a/b_plait_sf"/>
</dbReference>
<keyword evidence="6" id="KW-0813">Transport</keyword>
<evidence type="ECO:0000256" key="2">
    <source>
        <dbReference type="ARBA" id="ARBA00022490"/>
    </source>
</evidence>
<evidence type="ECO:0000256" key="3">
    <source>
        <dbReference type="ARBA" id="ARBA00022884"/>
    </source>
</evidence>
<dbReference type="InterPro" id="IPR008111">
    <property type="entry name" value="RNA-bd_8"/>
</dbReference>
<dbReference type="InterPro" id="IPR033744">
    <property type="entry name" value="RRM_RBM8"/>
</dbReference>
<dbReference type="InterPro" id="IPR035979">
    <property type="entry name" value="RBD_domain_sf"/>
</dbReference>
<dbReference type="GO" id="GO:0006397">
    <property type="term" value="P:mRNA processing"/>
    <property type="evidence" value="ECO:0007669"/>
    <property type="project" value="UniProtKB-KW"/>
</dbReference>
<dbReference type="GO" id="GO:0003729">
    <property type="term" value="F:mRNA binding"/>
    <property type="evidence" value="ECO:0007669"/>
    <property type="project" value="InterPro"/>
</dbReference>
<dbReference type="PANTHER" id="PTHR45894">
    <property type="entry name" value="RNA-BINDING PROTEIN 8A"/>
    <property type="match status" value="1"/>
</dbReference>
<dbReference type="Proteomes" id="UP000094527">
    <property type="component" value="Unassembled WGS sequence"/>
</dbReference>
<dbReference type="SUPFAM" id="SSF54928">
    <property type="entry name" value="RNA-binding domain, RBD"/>
    <property type="match status" value="1"/>
</dbReference>
<evidence type="ECO:0000256" key="5">
    <source>
        <dbReference type="PROSITE-ProRule" id="PRU00176"/>
    </source>
</evidence>
<dbReference type="STRING" id="48709.A0A1D2NJ53"/>
<comment type="subunit">
    <text evidence="6">Heterodimer with MAGOH. Part of the mRNA splicing-dependent exon junction complex (EJC) complex; the core complex contains CASC3, EIF4A3, MAGOH and RBM8A.</text>
</comment>
<name>A0A1D2NJ53_ORCCI</name>
<dbReference type="CDD" id="cd12324">
    <property type="entry name" value="RRM_RBM8"/>
    <property type="match status" value="1"/>
</dbReference>
<accession>A0A1D2NJ53</accession>
<dbReference type="EMBL" id="LJIJ01000026">
    <property type="protein sequence ID" value="ODN05281.1"/>
    <property type="molecule type" value="Genomic_DNA"/>
</dbReference>
<dbReference type="InterPro" id="IPR000504">
    <property type="entry name" value="RRM_dom"/>
</dbReference>
<evidence type="ECO:0000259" key="7">
    <source>
        <dbReference type="PROSITE" id="PS50102"/>
    </source>
</evidence>
<dbReference type="PROSITE" id="PS50102">
    <property type="entry name" value="RRM"/>
    <property type="match status" value="1"/>
</dbReference>
<evidence type="ECO:0000313" key="8">
    <source>
        <dbReference type="EMBL" id="ODN05281.1"/>
    </source>
</evidence>
<evidence type="ECO:0000313" key="9">
    <source>
        <dbReference type="Proteomes" id="UP000094527"/>
    </source>
</evidence>
<keyword evidence="9" id="KW-1185">Reference proteome</keyword>
<dbReference type="Pfam" id="PF00076">
    <property type="entry name" value="RRM_1"/>
    <property type="match status" value="1"/>
</dbReference>
<dbReference type="OMA" id="IYNHEEF"/>
<evidence type="ECO:0000256" key="4">
    <source>
        <dbReference type="ARBA" id="ARBA00023242"/>
    </source>
</evidence>